<evidence type="ECO:0000313" key="2">
    <source>
        <dbReference type="Proteomes" id="UP000799754"/>
    </source>
</evidence>
<keyword evidence="2" id="KW-1185">Reference proteome</keyword>
<dbReference type="EMBL" id="MU006745">
    <property type="protein sequence ID" value="KAF2622347.1"/>
    <property type="molecule type" value="Genomic_DNA"/>
</dbReference>
<reference evidence="1" key="1">
    <citation type="journal article" date="2020" name="Stud. Mycol.">
        <title>101 Dothideomycetes genomes: a test case for predicting lifestyles and emergence of pathogens.</title>
        <authorList>
            <person name="Haridas S."/>
            <person name="Albert R."/>
            <person name="Binder M."/>
            <person name="Bloem J."/>
            <person name="Labutti K."/>
            <person name="Salamov A."/>
            <person name="Andreopoulos B."/>
            <person name="Baker S."/>
            <person name="Barry K."/>
            <person name="Bills G."/>
            <person name="Bluhm B."/>
            <person name="Cannon C."/>
            <person name="Castanera R."/>
            <person name="Culley D."/>
            <person name="Daum C."/>
            <person name="Ezra D."/>
            <person name="Gonzalez J."/>
            <person name="Henrissat B."/>
            <person name="Kuo A."/>
            <person name="Liang C."/>
            <person name="Lipzen A."/>
            <person name="Lutzoni F."/>
            <person name="Magnuson J."/>
            <person name="Mondo S."/>
            <person name="Nolan M."/>
            <person name="Ohm R."/>
            <person name="Pangilinan J."/>
            <person name="Park H.-J."/>
            <person name="Ramirez L."/>
            <person name="Alfaro M."/>
            <person name="Sun H."/>
            <person name="Tritt A."/>
            <person name="Yoshinaga Y."/>
            <person name="Zwiers L.-H."/>
            <person name="Turgeon B."/>
            <person name="Goodwin S."/>
            <person name="Spatafora J."/>
            <person name="Crous P."/>
            <person name="Grigoriev I."/>
        </authorList>
    </citation>
    <scope>NUCLEOTIDE SEQUENCE</scope>
    <source>
        <strain evidence="1">CBS 525.71</strain>
    </source>
</reference>
<accession>A0ACB6RLZ6</accession>
<gene>
    <name evidence="1" type="ORF">BU25DRAFT_211260</name>
</gene>
<organism evidence="1 2">
    <name type="scientific">Macroventuria anomochaeta</name>
    <dbReference type="NCBI Taxonomy" id="301207"/>
    <lineage>
        <taxon>Eukaryota</taxon>
        <taxon>Fungi</taxon>
        <taxon>Dikarya</taxon>
        <taxon>Ascomycota</taxon>
        <taxon>Pezizomycotina</taxon>
        <taxon>Dothideomycetes</taxon>
        <taxon>Pleosporomycetidae</taxon>
        <taxon>Pleosporales</taxon>
        <taxon>Pleosporineae</taxon>
        <taxon>Didymellaceae</taxon>
        <taxon>Macroventuria</taxon>
    </lineage>
</organism>
<sequence>MLLSIPLPILLKANIKPQGQCRYITQRDAALMDRKRLMIAALLCSGLFVFVVSIILLVLTLGDINHMNALAIWAFREMVRPTHPIDAQSLTTKHAPCVKLLFSSSSWMRGSGNSYDKKRTPNGGRGDIVLRKVNKDLYPITNLSVHASTSRSSDRALKAATKNARQQTNRRCKFNGLPSLKLRAGIQLMKQSTGNNDERTWSD</sequence>
<proteinExistence type="predicted"/>
<protein>
    <submittedName>
        <fullName evidence="1">Uncharacterized protein</fullName>
    </submittedName>
</protein>
<dbReference type="Proteomes" id="UP000799754">
    <property type="component" value="Unassembled WGS sequence"/>
</dbReference>
<name>A0ACB6RLZ6_9PLEO</name>
<evidence type="ECO:0000313" key="1">
    <source>
        <dbReference type="EMBL" id="KAF2622347.1"/>
    </source>
</evidence>
<comment type="caution">
    <text evidence="1">The sequence shown here is derived from an EMBL/GenBank/DDBJ whole genome shotgun (WGS) entry which is preliminary data.</text>
</comment>